<protein>
    <submittedName>
        <fullName evidence="2">Uncharacterized protein</fullName>
    </submittedName>
</protein>
<name>A0A1I5D4D3_PSUAM</name>
<reference evidence="2 3" key="1">
    <citation type="submission" date="2016-10" db="EMBL/GenBank/DDBJ databases">
        <authorList>
            <person name="de Groot N.N."/>
        </authorList>
    </citation>
    <scope>NUCLEOTIDE SEQUENCE [LARGE SCALE GENOMIC DNA]</scope>
    <source>
        <strain evidence="2 3">CGMCC 4.1877</strain>
    </source>
</reference>
<proteinExistence type="predicted"/>
<dbReference type="Proteomes" id="UP000199614">
    <property type="component" value="Unassembled WGS sequence"/>
</dbReference>
<feature type="transmembrane region" description="Helical" evidence="1">
    <location>
        <begin position="78"/>
        <end position="99"/>
    </location>
</feature>
<dbReference type="AlphaFoldDB" id="A0A1I5D4D3"/>
<keyword evidence="1" id="KW-0472">Membrane</keyword>
<evidence type="ECO:0000313" key="2">
    <source>
        <dbReference type="EMBL" id="SFN94023.1"/>
    </source>
</evidence>
<keyword evidence="1" id="KW-1133">Transmembrane helix</keyword>
<keyword evidence="1" id="KW-0812">Transmembrane</keyword>
<keyword evidence="3" id="KW-1185">Reference proteome</keyword>
<evidence type="ECO:0000313" key="3">
    <source>
        <dbReference type="Proteomes" id="UP000199614"/>
    </source>
</evidence>
<organism evidence="2 3">
    <name type="scientific">Pseudonocardia ammonioxydans</name>
    <dbReference type="NCBI Taxonomy" id="260086"/>
    <lineage>
        <taxon>Bacteria</taxon>
        <taxon>Bacillati</taxon>
        <taxon>Actinomycetota</taxon>
        <taxon>Actinomycetes</taxon>
        <taxon>Pseudonocardiales</taxon>
        <taxon>Pseudonocardiaceae</taxon>
        <taxon>Pseudonocardia</taxon>
    </lineage>
</organism>
<dbReference type="RefSeq" id="WP_143105482.1">
    <property type="nucleotide sequence ID" value="NZ_FOUY01000025.1"/>
</dbReference>
<evidence type="ECO:0000256" key="1">
    <source>
        <dbReference type="SAM" id="Phobius"/>
    </source>
</evidence>
<accession>A0A1I5D4D3</accession>
<dbReference type="EMBL" id="FOUY01000025">
    <property type="protein sequence ID" value="SFN94023.1"/>
    <property type="molecule type" value="Genomic_DNA"/>
</dbReference>
<sequence>MTSDTNNRAVDAGPANADHVNAHVDLRRRALLATRDTAGYLASARALRRREAVAQVHGAVDASVAVSAPADLWLRTSIAITVVGCVLAGFGAVVGVIGLG</sequence>
<gene>
    <name evidence="2" type="ORF">SAMN05216207_102516</name>
</gene>